<evidence type="ECO:0000313" key="10">
    <source>
        <dbReference type="WBParaSite" id="Gr19_v10_g7797.t2"/>
    </source>
</evidence>
<dbReference type="CDD" id="cd00086">
    <property type="entry name" value="homeodomain"/>
    <property type="match status" value="1"/>
</dbReference>
<sequence>MSGASELAKVPPPPPPPSSSSSSSPSSSSPNVEDGRHQQRQKPQQPTESSFRRALQLIGPSRGHRESADVKRDGGGEDEEPNKDRHQQEKMPSLPAVVPCPSSSSSSPLCAPMDHLSQLVASFAAAHHHNLQQQQNAAPSHGRPPPMPPFLPNGAQFPSGPFPSAAGLPLPDFNSLLAVAPPGVLGPFIAGGVAGAPFLPPPPEMLFAAATHHNQQQQQQNNGTAINNAANNGMPSGAPPGLFPFPLDPVTLASLQPFMVPTEIRRKNATREVTAPLKRWLNDHRKNPYPTKADKVTLAVITNMTMTQVSTWFANARRRLKKENKMTWSPRNRPNDEDDFLETDDGMKAQGATAIGPEGSSSPEMELEEDEEDQPQRHRSISDMEQQKQRQRGGIWSILDTLRQEGRDGSNDEGPGEEQNGTQRRPSAEKDCESAGSREKDKQEFKTDQHDLQQRIKHDQEFKTDQHDLQQRIKYEQEFKTDQHDLQQRIKCEHSPHNHQQRPESPRNGLTVHSNALPPRSPHSVPSGPHAPPLDFLIGSAPVPPPHQLMLPLPPDLSNARHHLLFAFQHQQQLHHQRNLLAAANPVMAAMILAQQFAVHQQQIGGTADGGKQMDGAVAAPIEAEHRQQRLREDGPEEQRQQQQRQQQHEQQRNGAGLLPPQPPFVHLHRRSAVSPTSSILVGQKRAAAPMPADPADNGIRLTKRECRAET</sequence>
<evidence type="ECO:0000256" key="7">
    <source>
        <dbReference type="SAM" id="MobiDB-lite"/>
    </source>
</evidence>
<dbReference type="PROSITE" id="PS00027">
    <property type="entry name" value="HOMEOBOX_1"/>
    <property type="match status" value="1"/>
</dbReference>
<feature type="compositionally biased region" description="Basic and acidic residues" evidence="7">
    <location>
        <begin position="374"/>
        <end position="388"/>
    </location>
</feature>
<feature type="compositionally biased region" description="Basic and acidic residues" evidence="7">
    <location>
        <begin position="63"/>
        <end position="75"/>
    </location>
</feature>
<evidence type="ECO:0000256" key="3">
    <source>
        <dbReference type="ARBA" id="ARBA00023125"/>
    </source>
</evidence>
<keyword evidence="4 6" id="KW-0371">Homeobox</keyword>
<reference evidence="10" key="1">
    <citation type="submission" date="2022-11" db="UniProtKB">
        <authorList>
            <consortium name="WormBaseParasite"/>
        </authorList>
    </citation>
    <scope>IDENTIFICATION</scope>
</reference>
<dbReference type="InterPro" id="IPR008422">
    <property type="entry name" value="KN_HD"/>
</dbReference>
<dbReference type="InterPro" id="IPR009057">
    <property type="entry name" value="Homeodomain-like_sf"/>
</dbReference>
<feature type="compositionally biased region" description="Basic and acidic residues" evidence="7">
    <location>
        <begin position="627"/>
        <end position="640"/>
    </location>
</feature>
<dbReference type="AlphaFoldDB" id="A0A914I979"/>
<feature type="compositionally biased region" description="Low complexity" evidence="7">
    <location>
        <begin position="19"/>
        <end position="30"/>
    </location>
</feature>
<feature type="compositionally biased region" description="Basic and acidic residues" evidence="7">
    <location>
        <begin position="494"/>
        <end position="505"/>
    </location>
</feature>
<dbReference type="InterPro" id="IPR017970">
    <property type="entry name" value="Homeobox_CS"/>
</dbReference>
<dbReference type="WBParaSite" id="Gr19_v10_g7797.t2">
    <property type="protein sequence ID" value="Gr19_v10_g7797.t2"/>
    <property type="gene ID" value="Gr19_v10_g7797"/>
</dbReference>
<feature type="compositionally biased region" description="Low complexity" evidence="7">
    <location>
        <begin position="213"/>
        <end position="233"/>
    </location>
</feature>
<feature type="domain" description="Homeobox" evidence="8">
    <location>
        <begin position="260"/>
        <end position="323"/>
    </location>
</feature>
<feature type="compositionally biased region" description="Basic and acidic residues" evidence="7">
    <location>
        <begin position="426"/>
        <end position="452"/>
    </location>
</feature>
<evidence type="ECO:0000259" key="8">
    <source>
        <dbReference type="PROSITE" id="PS50071"/>
    </source>
</evidence>
<accession>A0A914I979</accession>
<evidence type="ECO:0000256" key="2">
    <source>
        <dbReference type="ARBA" id="ARBA00008446"/>
    </source>
</evidence>
<keyword evidence="5 6" id="KW-0539">Nucleus</keyword>
<evidence type="ECO:0000256" key="1">
    <source>
        <dbReference type="ARBA" id="ARBA00004123"/>
    </source>
</evidence>
<dbReference type="Proteomes" id="UP000887572">
    <property type="component" value="Unplaced"/>
</dbReference>
<dbReference type="PANTHER" id="PTHR11211:SF40">
    <property type="entry name" value="MIRROR, ISOFORM C"/>
    <property type="match status" value="1"/>
</dbReference>
<dbReference type="PANTHER" id="PTHR11211">
    <property type="entry name" value="IROQUOIS-CLASS HOMEODOMAIN PROTEIN IRX"/>
    <property type="match status" value="1"/>
</dbReference>
<evidence type="ECO:0000256" key="6">
    <source>
        <dbReference type="PROSITE-ProRule" id="PRU00108"/>
    </source>
</evidence>
<dbReference type="FunFam" id="1.10.10.60:FF:000003">
    <property type="entry name" value="Iroquois-class homeobox protein IRX"/>
    <property type="match status" value="1"/>
</dbReference>
<feature type="region of interest" description="Disordered" evidence="7">
    <location>
        <begin position="494"/>
        <end position="540"/>
    </location>
</feature>
<dbReference type="InterPro" id="IPR001356">
    <property type="entry name" value="HD"/>
</dbReference>
<dbReference type="SMART" id="SM00389">
    <property type="entry name" value="HOX"/>
    <property type="match status" value="1"/>
</dbReference>
<proteinExistence type="inferred from homology"/>
<evidence type="ECO:0000313" key="9">
    <source>
        <dbReference type="Proteomes" id="UP000887572"/>
    </source>
</evidence>
<dbReference type="GO" id="GO:0005634">
    <property type="term" value="C:nucleus"/>
    <property type="evidence" value="ECO:0007669"/>
    <property type="project" value="UniProtKB-SubCell"/>
</dbReference>
<feature type="compositionally biased region" description="Low complexity" evidence="7">
    <location>
        <begin position="687"/>
        <end position="697"/>
    </location>
</feature>
<name>A0A914I979_GLORO</name>
<dbReference type="GO" id="GO:0000981">
    <property type="term" value="F:DNA-binding transcription factor activity, RNA polymerase II-specific"/>
    <property type="evidence" value="ECO:0007669"/>
    <property type="project" value="InterPro"/>
</dbReference>
<dbReference type="Pfam" id="PF05920">
    <property type="entry name" value="Homeobox_KN"/>
    <property type="match status" value="1"/>
</dbReference>
<feature type="region of interest" description="Disordered" evidence="7">
    <location>
        <begin position="350"/>
        <end position="452"/>
    </location>
</feature>
<comment type="subcellular location">
    <subcellularLocation>
        <location evidence="1 6">Nucleus</location>
    </subcellularLocation>
</comment>
<protein>
    <submittedName>
        <fullName evidence="10">Homeobox domain-containing protein</fullName>
    </submittedName>
</protein>
<comment type="similarity">
    <text evidence="2">Belongs to the TALE/IRO homeobox family.</text>
</comment>
<dbReference type="GO" id="GO:0030182">
    <property type="term" value="P:neuron differentiation"/>
    <property type="evidence" value="ECO:0007669"/>
    <property type="project" value="TreeGrafter"/>
</dbReference>
<feature type="DNA-binding region" description="Homeobox" evidence="6">
    <location>
        <begin position="262"/>
        <end position="324"/>
    </location>
</feature>
<feature type="region of interest" description="Disordered" evidence="7">
    <location>
        <begin position="128"/>
        <end position="158"/>
    </location>
</feature>
<dbReference type="SUPFAM" id="SSF46689">
    <property type="entry name" value="Homeodomain-like"/>
    <property type="match status" value="1"/>
</dbReference>
<dbReference type="GO" id="GO:0048468">
    <property type="term" value="P:cell development"/>
    <property type="evidence" value="ECO:0007669"/>
    <property type="project" value="TreeGrafter"/>
</dbReference>
<feature type="region of interest" description="Disordered" evidence="7">
    <location>
        <begin position="1"/>
        <end position="109"/>
    </location>
</feature>
<evidence type="ECO:0000256" key="4">
    <source>
        <dbReference type="ARBA" id="ARBA00023155"/>
    </source>
</evidence>
<feature type="region of interest" description="Disordered" evidence="7">
    <location>
        <begin position="213"/>
        <end position="239"/>
    </location>
</feature>
<dbReference type="PROSITE" id="PS50071">
    <property type="entry name" value="HOMEOBOX_2"/>
    <property type="match status" value="1"/>
</dbReference>
<feature type="region of interest" description="Disordered" evidence="7">
    <location>
        <begin position="324"/>
        <end position="343"/>
    </location>
</feature>
<feature type="compositionally biased region" description="Pro residues" evidence="7">
    <location>
        <begin position="142"/>
        <end position="151"/>
    </location>
</feature>
<dbReference type="GO" id="GO:0000978">
    <property type="term" value="F:RNA polymerase II cis-regulatory region sequence-specific DNA binding"/>
    <property type="evidence" value="ECO:0007669"/>
    <property type="project" value="TreeGrafter"/>
</dbReference>
<keyword evidence="9" id="KW-1185">Reference proteome</keyword>
<organism evidence="9 10">
    <name type="scientific">Globodera rostochiensis</name>
    <name type="common">Golden nematode worm</name>
    <name type="synonym">Heterodera rostochiensis</name>
    <dbReference type="NCBI Taxonomy" id="31243"/>
    <lineage>
        <taxon>Eukaryota</taxon>
        <taxon>Metazoa</taxon>
        <taxon>Ecdysozoa</taxon>
        <taxon>Nematoda</taxon>
        <taxon>Chromadorea</taxon>
        <taxon>Rhabditida</taxon>
        <taxon>Tylenchina</taxon>
        <taxon>Tylenchomorpha</taxon>
        <taxon>Tylenchoidea</taxon>
        <taxon>Heteroderidae</taxon>
        <taxon>Heteroderinae</taxon>
        <taxon>Globodera</taxon>
    </lineage>
</organism>
<keyword evidence="3 6" id="KW-0238">DNA-binding</keyword>
<dbReference type="Gene3D" id="1.10.10.60">
    <property type="entry name" value="Homeodomain-like"/>
    <property type="match status" value="1"/>
</dbReference>
<feature type="region of interest" description="Disordered" evidence="7">
    <location>
        <begin position="627"/>
        <end position="699"/>
    </location>
</feature>
<evidence type="ECO:0000256" key="5">
    <source>
        <dbReference type="ARBA" id="ARBA00023242"/>
    </source>
</evidence>
<feature type="compositionally biased region" description="Low complexity" evidence="7">
    <location>
        <begin position="92"/>
        <end position="109"/>
    </location>
</feature>